<evidence type="ECO:0000256" key="2">
    <source>
        <dbReference type="ARBA" id="ARBA00012438"/>
    </source>
</evidence>
<dbReference type="PANTHER" id="PTHR24421">
    <property type="entry name" value="NITRATE/NITRITE SENSOR PROTEIN NARX-RELATED"/>
    <property type="match status" value="1"/>
</dbReference>
<dbReference type="InterPro" id="IPR011712">
    <property type="entry name" value="Sig_transdc_His_kin_sub3_dim/P"/>
</dbReference>
<keyword evidence="5" id="KW-0547">Nucleotide-binding</keyword>
<keyword evidence="8" id="KW-0902">Two-component regulatory system</keyword>
<evidence type="ECO:0000256" key="8">
    <source>
        <dbReference type="ARBA" id="ARBA00023012"/>
    </source>
</evidence>
<comment type="catalytic activity">
    <reaction evidence="1">
        <text>ATP + protein L-histidine = ADP + protein N-phospho-L-histidine.</text>
        <dbReference type="EC" id="2.7.13.3"/>
    </reaction>
</comment>
<keyword evidence="6 13" id="KW-0418">Kinase</keyword>
<evidence type="ECO:0000313" key="13">
    <source>
        <dbReference type="EMBL" id="SES34487.1"/>
    </source>
</evidence>
<dbReference type="InterPro" id="IPR036890">
    <property type="entry name" value="HATPase_C_sf"/>
</dbReference>
<evidence type="ECO:0000256" key="3">
    <source>
        <dbReference type="ARBA" id="ARBA00022553"/>
    </source>
</evidence>
<evidence type="ECO:0000256" key="10">
    <source>
        <dbReference type="SAM" id="Phobius"/>
    </source>
</evidence>
<dbReference type="EC" id="2.7.13.3" evidence="2"/>
<keyword evidence="10" id="KW-1133">Transmembrane helix</keyword>
<gene>
    <name evidence="13" type="ORF">SAMN05216199_2994</name>
</gene>
<evidence type="ECO:0000256" key="5">
    <source>
        <dbReference type="ARBA" id="ARBA00022741"/>
    </source>
</evidence>
<evidence type="ECO:0000256" key="6">
    <source>
        <dbReference type="ARBA" id="ARBA00022777"/>
    </source>
</evidence>
<organism evidence="13 14">
    <name type="scientific">Pedococcus cremeus</name>
    <dbReference type="NCBI Taxonomy" id="587636"/>
    <lineage>
        <taxon>Bacteria</taxon>
        <taxon>Bacillati</taxon>
        <taxon>Actinomycetota</taxon>
        <taxon>Actinomycetes</taxon>
        <taxon>Micrococcales</taxon>
        <taxon>Intrasporangiaceae</taxon>
        <taxon>Pedococcus</taxon>
    </lineage>
</organism>
<dbReference type="STRING" id="587636.SAMN05216199_2994"/>
<feature type="transmembrane region" description="Helical" evidence="10">
    <location>
        <begin position="25"/>
        <end position="45"/>
    </location>
</feature>
<dbReference type="Gene3D" id="1.20.5.1930">
    <property type="match status" value="1"/>
</dbReference>
<feature type="domain" description="Signal transduction histidine kinase subgroup 3 dimerisation and phosphoacceptor" evidence="12">
    <location>
        <begin position="189"/>
        <end position="254"/>
    </location>
</feature>
<name>A0A1H9WLB4_9MICO</name>
<keyword evidence="10" id="KW-0812">Transmembrane</keyword>
<evidence type="ECO:0000256" key="7">
    <source>
        <dbReference type="ARBA" id="ARBA00022840"/>
    </source>
</evidence>
<dbReference type="GO" id="GO:0016020">
    <property type="term" value="C:membrane"/>
    <property type="evidence" value="ECO:0007669"/>
    <property type="project" value="InterPro"/>
</dbReference>
<keyword evidence="10" id="KW-0472">Membrane</keyword>
<dbReference type="AlphaFoldDB" id="A0A1H9WLB4"/>
<feature type="transmembrane region" description="Helical" evidence="10">
    <location>
        <begin position="142"/>
        <end position="161"/>
    </location>
</feature>
<evidence type="ECO:0000256" key="1">
    <source>
        <dbReference type="ARBA" id="ARBA00000085"/>
    </source>
</evidence>
<accession>A0A1H9WLB4</accession>
<dbReference type="Pfam" id="PF02518">
    <property type="entry name" value="HATPase_c"/>
    <property type="match status" value="1"/>
</dbReference>
<dbReference type="Pfam" id="PF07730">
    <property type="entry name" value="HisKA_3"/>
    <property type="match status" value="1"/>
</dbReference>
<sequence>MPGLGRDGAGRDGARRDAAPPWGPWVLGPVVLALLQVGGSVGAAHGQPGRRALDGLAFGLLLLGPLCLLLLRSRPTLLVAGTVAATATYLALGYPYGPVFASLAVVMLLSVVRGRRVLAWAAAGTVLAVEVVATLLLRPASWSWPAVLGLLAWTTVLLAVAEVARGRRERGVTQREARREADRRRRGEERLRIAQELHDVVAHHMSLINVQSSVALHLLDSHPEQVEPALRAIKGASHEALTEMRGLVGVLRAEGEPAPRSPVATLASLDELVARSAQAGLEVRTATSGQARPLPAAVDLAAYRVVQESVTNVVRHAGARRADVLLDYGDDALTVRVDDDGNGAGPTGPQPGNGLRGMRERAAALGGTLALGRSPLGGLRVEALIPLGGGL</sequence>
<evidence type="ECO:0000256" key="9">
    <source>
        <dbReference type="SAM" id="MobiDB-lite"/>
    </source>
</evidence>
<feature type="transmembrane region" description="Helical" evidence="10">
    <location>
        <begin position="117"/>
        <end position="136"/>
    </location>
</feature>
<keyword evidence="7" id="KW-0067">ATP-binding</keyword>
<feature type="domain" description="Histidine kinase/HSP90-like ATPase" evidence="11">
    <location>
        <begin position="301"/>
        <end position="387"/>
    </location>
</feature>
<evidence type="ECO:0000259" key="11">
    <source>
        <dbReference type="Pfam" id="PF02518"/>
    </source>
</evidence>
<dbReference type="Proteomes" id="UP000199019">
    <property type="component" value="Unassembled WGS sequence"/>
</dbReference>
<feature type="region of interest" description="Disordered" evidence="9">
    <location>
        <begin position="337"/>
        <end position="357"/>
    </location>
</feature>
<dbReference type="InterPro" id="IPR003594">
    <property type="entry name" value="HATPase_dom"/>
</dbReference>
<dbReference type="SUPFAM" id="SSF55874">
    <property type="entry name" value="ATPase domain of HSP90 chaperone/DNA topoisomerase II/histidine kinase"/>
    <property type="match status" value="1"/>
</dbReference>
<protein>
    <recommendedName>
        <fullName evidence="2">histidine kinase</fullName>
        <ecNumber evidence="2">2.7.13.3</ecNumber>
    </recommendedName>
</protein>
<dbReference type="InterPro" id="IPR050482">
    <property type="entry name" value="Sensor_HK_TwoCompSys"/>
</dbReference>
<evidence type="ECO:0000259" key="12">
    <source>
        <dbReference type="Pfam" id="PF07730"/>
    </source>
</evidence>
<dbReference type="PANTHER" id="PTHR24421:SF10">
    <property type="entry name" value="NITRATE_NITRITE SENSOR PROTEIN NARQ"/>
    <property type="match status" value="1"/>
</dbReference>
<dbReference type="CDD" id="cd16917">
    <property type="entry name" value="HATPase_UhpB-NarQ-NarX-like"/>
    <property type="match status" value="1"/>
</dbReference>
<feature type="transmembrane region" description="Helical" evidence="10">
    <location>
        <begin position="52"/>
        <end position="71"/>
    </location>
</feature>
<reference evidence="14" key="1">
    <citation type="submission" date="2016-10" db="EMBL/GenBank/DDBJ databases">
        <authorList>
            <person name="Varghese N."/>
            <person name="Submissions S."/>
        </authorList>
    </citation>
    <scope>NUCLEOTIDE SEQUENCE [LARGE SCALE GENOMIC DNA]</scope>
    <source>
        <strain evidence="14">CGMCC 1.6963</strain>
    </source>
</reference>
<proteinExistence type="predicted"/>
<keyword evidence="3" id="KW-0597">Phosphoprotein</keyword>
<dbReference type="OrthoDB" id="227596at2"/>
<dbReference type="GO" id="GO:0046983">
    <property type="term" value="F:protein dimerization activity"/>
    <property type="evidence" value="ECO:0007669"/>
    <property type="project" value="InterPro"/>
</dbReference>
<keyword evidence="4" id="KW-0808">Transferase</keyword>
<dbReference type="EMBL" id="FOHB01000005">
    <property type="protein sequence ID" value="SES34487.1"/>
    <property type="molecule type" value="Genomic_DNA"/>
</dbReference>
<dbReference type="GO" id="GO:0000155">
    <property type="term" value="F:phosphorelay sensor kinase activity"/>
    <property type="evidence" value="ECO:0007669"/>
    <property type="project" value="InterPro"/>
</dbReference>
<dbReference type="Gene3D" id="3.30.565.10">
    <property type="entry name" value="Histidine kinase-like ATPase, C-terminal domain"/>
    <property type="match status" value="1"/>
</dbReference>
<evidence type="ECO:0000313" key="14">
    <source>
        <dbReference type="Proteomes" id="UP000199019"/>
    </source>
</evidence>
<evidence type="ECO:0000256" key="4">
    <source>
        <dbReference type="ARBA" id="ARBA00022679"/>
    </source>
</evidence>
<dbReference type="RefSeq" id="WP_143056232.1">
    <property type="nucleotide sequence ID" value="NZ_FOHB01000005.1"/>
</dbReference>
<keyword evidence="14" id="KW-1185">Reference proteome</keyword>
<dbReference type="GO" id="GO:0005524">
    <property type="term" value="F:ATP binding"/>
    <property type="evidence" value="ECO:0007669"/>
    <property type="project" value="UniProtKB-KW"/>
</dbReference>
<feature type="transmembrane region" description="Helical" evidence="10">
    <location>
        <begin position="91"/>
        <end position="110"/>
    </location>
</feature>